<dbReference type="InterPro" id="IPR040554">
    <property type="entry name" value="KPWE_PEX14_dom"/>
</dbReference>
<evidence type="ECO:0000259" key="2">
    <source>
        <dbReference type="Pfam" id="PF17733"/>
    </source>
</evidence>
<name>A0A8H3E4I9_9AGAM</name>
<feature type="domain" description="Peroxisomal membrane protein PEX14-like KPWE" evidence="2">
    <location>
        <begin position="114"/>
        <end position="160"/>
    </location>
</feature>
<dbReference type="EMBL" id="CAJNJQ010002312">
    <property type="protein sequence ID" value="CAE7172122.1"/>
    <property type="molecule type" value="Genomic_DNA"/>
</dbReference>
<dbReference type="Proteomes" id="UP000663827">
    <property type="component" value="Unassembled WGS sequence"/>
</dbReference>
<evidence type="ECO:0000313" key="4">
    <source>
        <dbReference type="EMBL" id="CAE7172122.1"/>
    </source>
</evidence>
<gene>
    <name evidence="4" type="ORF">RDB_LOCUS107641</name>
</gene>
<dbReference type="InterPro" id="IPR058841">
    <property type="entry name" value="HTH_76"/>
</dbReference>
<dbReference type="AlphaFoldDB" id="A0A8H3E4I9"/>
<feature type="region of interest" description="Disordered" evidence="1">
    <location>
        <begin position="83"/>
        <end position="111"/>
    </location>
</feature>
<feature type="region of interest" description="Disordered" evidence="1">
    <location>
        <begin position="133"/>
        <end position="171"/>
    </location>
</feature>
<evidence type="ECO:0000313" key="5">
    <source>
        <dbReference type="Proteomes" id="UP000663827"/>
    </source>
</evidence>
<protein>
    <submittedName>
        <fullName evidence="4">Uncharacterized protein</fullName>
    </submittedName>
</protein>
<proteinExistence type="predicted"/>
<sequence>MATPSPSPQDTESLLKDFLAFPFHEDKAFLEGLQLLLGQPVVETFQRGGPITPELEQALLGPKVFYYNRQRGASLTPELVEEYTRTHPPATTQPGSAPGTPPFTSISKTPDEDRQLSLAELTRLIETGQTHLIPHNYTIPDGTQAPEPSKIPIKKKPWERTDQEEPLPHPV</sequence>
<feature type="domain" description="PEX14-like helix-turn-helix" evidence="3">
    <location>
        <begin position="12"/>
        <end position="88"/>
    </location>
</feature>
<dbReference type="Pfam" id="PF25871">
    <property type="entry name" value="HTH_76"/>
    <property type="match status" value="1"/>
</dbReference>
<evidence type="ECO:0000256" key="1">
    <source>
        <dbReference type="SAM" id="MobiDB-lite"/>
    </source>
</evidence>
<organism evidence="4 5">
    <name type="scientific">Rhizoctonia solani</name>
    <dbReference type="NCBI Taxonomy" id="456999"/>
    <lineage>
        <taxon>Eukaryota</taxon>
        <taxon>Fungi</taxon>
        <taxon>Dikarya</taxon>
        <taxon>Basidiomycota</taxon>
        <taxon>Agaricomycotina</taxon>
        <taxon>Agaricomycetes</taxon>
        <taxon>Cantharellales</taxon>
        <taxon>Ceratobasidiaceae</taxon>
        <taxon>Rhizoctonia</taxon>
    </lineage>
</organism>
<feature type="compositionally biased region" description="Basic and acidic residues" evidence="1">
    <location>
        <begin position="156"/>
        <end position="171"/>
    </location>
</feature>
<comment type="caution">
    <text evidence="4">The sequence shown here is derived from an EMBL/GenBank/DDBJ whole genome shotgun (WGS) entry which is preliminary data.</text>
</comment>
<dbReference type="Pfam" id="PF17733">
    <property type="entry name" value="KPWE_dom"/>
    <property type="match status" value="1"/>
</dbReference>
<reference evidence="4" key="1">
    <citation type="submission" date="2021-01" db="EMBL/GenBank/DDBJ databases">
        <authorList>
            <person name="Kaushik A."/>
        </authorList>
    </citation>
    <scope>NUCLEOTIDE SEQUENCE</scope>
    <source>
        <strain evidence="4">AG5</strain>
    </source>
</reference>
<accession>A0A8H3E4I9</accession>
<evidence type="ECO:0000259" key="3">
    <source>
        <dbReference type="Pfam" id="PF25871"/>
    </source>
</evidence>